<evidence type="ECO:0000313" key="3">
    <source>
        <dbReference type="Proteomes" id="UP000237925"/>
    </source>
</evidence>
<dbReference type="InterPro" id="IPR012349">
    <property type="entry name" value="Split_barrel_FMN-bd"/>
</dbReference>
<name>A0A2R3QC84_9BURK</name>
<dbReference type="InterPro" id="IPR052917">
    <property type="entry name" value="Stress-Dev_Protein"/>
</dbReference>
<dbReference type="InterPro" id="IPR038725">
    <property type="entry name" value="YdaG_split_barrel_FMN-bd"/>
</dbReference>
<dbReference type="KEGG" id="mela:C6568_09020"/>
<protein>
    <submittedName>
        <fullName evidence="2">General stress protein</fullName>
    </submittedName>
</protein>
<sequence length="167" mass="18846">MTTDNHPDREALFARIKDIRFGMLTHRDGQGMLHAHPLTTLNQDIDAQAQLYFFIPRGSELHERLAADSQVAVSYAKPKEDCYVSVSGTAAFIEDAARKEDLWTPMAKAWFPDGPGDPNLVLLAVHIQHAEYWDVQESKLTQLYKMATAAMTGERPKELGEHREVNL</sequence>
<organism evidence="2 3">
    <name type="scientific">Melaminivora suipulveris</name>
    <dbReference type="NCBI Taxonomy" id="2109913"/>
    <lineage>
        <taxon>Bacteria</taxon>
        <taxon>Pseudomonadati</taxon>
        <taxon>Pseudomonadota</taxon>
        <taxon>Betaproteobacteria</taxon>
        <taxon>Burkholderiales</taxon>
        <taxon>Comamonadaceae</taxon>
        <taxon>Melaminivora</taxon>
    </lineage>
</organism>
<dbReference type="OrthoDB" id="1432662at2"/>
<dbReference type="AlphaFoldDB" id="A0A2R3QC84"/>
<keyword evidence="3" id="KW-1185">Reference proteome</keyword>
<dbReference type="Proteomes" id="UP000237925">
    <property type="component" value="Chromosome"/>
</dbReference>
<dbReference type="PANTHER" id="PTHR34818">
    <property type="entry name" value="PROTEIN BLI-3"/>
    <property type="match status" value="1"/>
</dbReference>
<evidence type="ECO:0000259" key="1">
    <source>
        <dbReference type="Pfam" id="PF16242"/>
    </source>
</evidence>
<dbReference type="Gene3D" id="2.30.110.10">
    <property type="entry name" value="Electron Transport, Fmn-binding Protein, Chain A"/>
    <property type="match status" value="1"/>
</dbReference>
<reference evidence="2 3" key="1">
    <citation type="submission" date="2018-03" db="EMBL/GenBank/DDBJ databases">
        <title>Genome sequencing of Melaminivora sp.</title>
        <authorList>
            <person name="Kim S.-J."/>
            <person name="Heo J."/>
            <person name="Ahn J.-H."/>
            <person name="Kwon S.-W."/>
        </authorList>
    </citation>
    <scope>NUCLEOTIDE SEQUENCE [LARGE SCALE GENOMIC DNA]</scope>
    <source>
        <strain evidence="2 3">SC2-9</strain>
    </source>
</reference>
<dbReference type="RefSeq" id="WP_106683819.1">
    <property type="nucleotide sequence ID" value="NZ_CP027667.1"/>
</dbReference>
<accession>A0A2R3QC84</accession>
<dbReference type="SUPFAM" id="SSF50475">
    <property type="entry name" value="FMN-binding split barrel"/>
    <property type="match status" value="1"/>
</dbReference>
<dbReference type="PANTHER" id="PTHR34818:SF1">
    <property type="entry name" value="PROTEIN BLI-3"/>
    <property type="match status" value="1"/>
</dbReference>
<feature type="domain" description="General stress protein FMN-binding split barrel" evidence="1">
    <location>
        <begin position="10"/>
        <end position="156"/>
    </location>
</feature>
<gene>
    <name evidence="2" type="ORF">C6568_09020</name>
</gene>
<dbReference type="EMBL" id="CP027667">
    <property type="protein sequence ID" value="AVO49386.1"/>
    <property type="molecule type" value="Genomic_DNA"/>
</dbReference>
<proteinExistence type="predicted"/>
<evidence type="ECO:0000313" key="2">
    <source>
        <dbReference type="EMBL" id="AVO49386.1"/>
    </source>
</evidence>
<dbReference type="Pfam" id="PF16242">
    <property type="entry name" value="Pyrid_ox_like"/>
    <property type="match status" value="1"/>
</dbReference>